<dbReference type="RefSeq" id="WP_153232844.1">
    <property type="nucleotide sequence ID" value="NZ_WINI01000001.1"/>
</dbReference>
<keyword evidence="3" id="KW-1185">Reference proteome</keyword>
<evidence type="ECO:0000256" key="1">
    <source>
        <dbReference type="SAM" id="Coils"/>
    </source>
</evidence>
<proteinExistence type="predicted"/>
<protein>
    <submittedName>
        <fullName evidence="2">Uncharacterized protein</fullName>
    </submittedName>
</protein>
<keyword evidence="1" id="KW-0175">Coiled coil</keyword>
<evidence type="ECO:0000313" key="2">
    <source>
        <dbReference type="EMBL" id="MQQ99241.1"/>
    </source>
</evidence>
<evidence type="ECO:0000313" key="3">
    <source>
        <dbReference type="Proteomes" id="UP000451565"/>
    </source>
</evidence>
<sequence length="159" mass="18661">MNGYHYRRTPRDAWGINPFKEYLHDLTAMKPESIQALCKWLDISLKTMQRYISGETHVPRAICYALYHESQWGKQLAYTEAFNDRQIQFMQINELKSQVRNLETNLADTRRALAEAEKHTAAISSASNDATYGIKREPRNPHAFTAFKLKASYRRHQRR</sequence>
<reference evidence="2 3" key="1">
    <citation type="submission" date="2019-10" db="EMBL/GenBank/DDBJ databases">
        <title>Glaciimonas soli sp. nov., a psychrophilic bacterium isolated from the forest soil of a high elevation mountain in Taiwan.</title>
        <authorList>
            <person name="Wang L.-T."/>
            <person name="Shieh W.Y."/>
        </authorList>
    </citation>
    <scope>NUCLEOTIDE SEQUENCE [LARGE SCALE GENOMIC DNA]</scope>
    <source>
        <strain evidence="2 3">GS1</strain>
    </source>
</reference>
<comment type="caution">
    <text evidence="2">The sequence shown here is derived from an EMBL/GenBank/DDBJ whole genome shotgun (WGS) entry which is preliminary data.</text>
</comment>
<gene>
    <name evidence="2" type="ORF">GEV47_00895</name>
</gene>
<name>A0A843YPL6_9BURK</name>
<accession>A0A843YPL6</accession>
<dbReference type="EMBL" id="WINI01000001">
    <property type="protein sequence ID" value="MQQ99241.1"/>
    <property type="molecule type" value="Genomic_DNA"/>
</dbReference>
<feature type="coiled-coil region" evidence="1">
    <location>
        <begin position="92"/>
        <end position="119"/>
    </location>
</feature>
<dbReference type="AlphaFoldDB" id="A0A843YPL6"/>
<dbReference type="Proteomes" id="UP000451565">
    <property type="component" value="Unassembled WGS sequence"/>
</dbReference>
<organism evidence="2 3">
    <name type="scientific">Glaciimonas soli</name>
    <dbReference type="NCBI Taxonomy" id="2590999"/>
    <lineage>
        <taxon>Bacteria</taxon>
        <taxon>Pseudomonadati</taxon>
        <taxon>Pseudomonadota</taxon>
        <taxon>Betaproteobacteria</taxon>
        <taxon>Burkholderiales</taxon>
        <taxon>Oxalobacteraceae</taxon>
        <taxon>Glaciimonas</taxon>
    </lineage>
</organism>